<evidence type="ECO:0000259" key="6">
    <source>
        <dbReference type="Pfam" id="PF02055"/>
    </source>
</evidence>
<name>A0A1M6SX13_XYLRU</name>
<dbReference type="InterPro" id="IPR013780">
    <property type="entry name" value="Glyco_hydro_b"/>
</dbReference>
<dbReference type="GO" id="GO:0006680">
    <property type="term" value="P:glucosylceramide catabolic process"/>
    <property type="evidence" value="ECO:0007669"/>
    <property type="project" value="TreeGrafter"/>
</dbReference>
<feature type="chain" id="PRO_5012951941" evidence="5">
    <location>
        <begin position="24"/>
        <end position="494"/>
    </location>
</feature>
<gene>
    <name evidence="8" type="ORF">SAMN05216463_10490</name>
</gene>
<feature type="domain" description="Glycosyl hydrolase family 30 TIM-barrel" evidence="6">
    <location>
        <begin position="71"/>
        <end position="403"/>
    </location>
</feature>
<keyword evidence="3 4" id="KW-0378">Hydrolase</keyword>
<dbReference type="AlphaFoldDB" id="A0A1M6SX13"/>
<keyword evidence="4" id="KW-0326">Glycosidase</keyword>
<dbReference type="InterPro" id="IPR033453">
    <property type="entry name" value="Glyco_hydro_30_TIM-barrel"/>
</dbReference>
<dbReference type="EMBL" id="FRBD01000004">
    <property type="protein sequence ID" value="SHK49234.1"/>
    <property type="molecule type" value="Genomic_DNA"/>
</dbReference>
<comment type="similarity">
    <text evidence="1 4">Belongs to the glycosyl hydrolase 30 family.</text>
</comment>
<dbReference type="GO" id="GO:0016020">
    <property type="term" value="C:membrane"/>
    <property type="evidence" value="ECO:0007669"/>
    <property type="project" value="GOC"/>
</dbReference>
<evidence type="ECO:0000256" key="3">
    <source>
        <dbReference type="ARBA" id="ARBA00022801"/>
    </source>
</evidence>
<dbReference type="OrthoDB" id="9806701at2"/>
<dbReference type="GO" id="GO:0004348">
    <property type="term" value="F:glucosylceramidase activity"/>
    <property type="evidence" value="ECO:0007669"/>
    <property type="project" value="InterPro"/>
</dbReference>
<dbReference type="RefSeq" id="WP_073205732.1">
    <property type="nucleotide sequence ID" value="NZ_FRBD01000004.1"/>
</dbReference>
<dbReference type="InterPro" id="IPR033452">
    <property type="entry name" value="GH30_C"/>
</dbReference>
<sequence length="494" mass="54869">MKKTLVKILCLTGCLQLSAVAIAQNLKVWETTPDGRSCVAPRPQVYSFSDKSTDRCVPITVDERLHFQKMRGFGYALTGGSAELMMAMSAEARHDLILSLFGNGVGQAGISYIRLTIGASDMNSFVFSYDDMPRDKSDWKLKNFSLAQDLNDVVPVMKEILAVNPDIEILASPWSAPTWMKTNNEVQGGKLRKECYDVYARYFVRYIQEMAKHGITISALTIQNEPLNSRNTPSMAWTPQEQAEFIADYLGPQFRKNGITTDIVLFDHNCDRPDYPLTILSNSKASQYASGVAFHQYMGDHSGMTTVHEMRPDKDIFFTEQMIIDRSGSATATIAPVVERVVVNVVRNWSTNVILWNLAADTDAGPHTDNGGCPFCHGAVTIAGDKWHRNIAFYGLAHASEFVPAGSYRISSTSPTDKGTILFEDEQSVGTMRAVEYEHSGVLPNVAFETPDGRIVLVVANTHSFSESVWVRYHGKYCEIPVESGSVVTLEWNK</sequence>
<evidence type="ECO:0000256" key="1">
    <source>
        <dbReference type="ARBA" id="ARBA00005382"/>
    </source>
</evidence>
<feature type="domain" description="Glycosyl hydrolase family 30 beta sandwich" evidence="7">
    <location>
        <begin position="441"/>
        <end position="490"/>
    </location>
</feature>
<dbReference type="Gene3D" id="2.60.40.1180">
    <property type="entry name" value="Golgi alpha-mannosidase II"/>
    <property type="match status" value="1"/>
</dbReference>
<dbReference type="PANTHER" id="PTHR11069:SF23">
    <property type="entry name" value="LYSOSOMAL ACID GLUCOSYLCERAMIDASE"/>
    <property type="match status" value="1"/>
</dbReference>
<organism evidence="8 9">
    <name type="scientific">Xylanibacter ruminicola</name>
    <name type="common">Prevotella ruminicola</name>
    <dbReference type="NCBI Taxonomy" id="839"/>
    <lineage>
        <taxon>Bacteria</taxon>
        <taxon>Pseudomonadati</taxon>
        <taxon>Bacteroidota</taxon>
        <taxon>Bacteroidia</taxon>
        <taxon>Bacteroidales</taxon>
        <taxon>Prevotellaceae</taxon>
        <taxon>Xylanibacter</taxon>
    </lineage>
</organism>
<evidence type="ECO:0000313" key="8">
    <source>
        <dbReference type="EMBL" id="SHK49234.1"/>
    </source>
</evidence>
<evidence type="ECO:0000256" key="4">
    <source>
        <dbReference type="RuleBase" id="RU361188"/>
    </source>
</evidence>
<dbReference type="PANTHER" id="PTHR11069">
    <property type="entry name" value="GLUCOSYLCERAMIDASE"/>
    <property type="match status" value="1"/>
</dbReference>
<accession>A0A1M6SX13</accession>
<feature type="signal peptide" evidence="5">
    <location>
        <begin position="1"/>
        <end position="23"/>
    </location>
</feature>
<reference evidence="8 9" key="1">
    <citation type="submission" date="2016-11" db="EMBL/GenBank/DDBJ databases">
        <authorList>
            <person name="Jaros S."/>
            <person name="Januszkiewicz K."/>
            <person name="Wedrychowicz H."/>
        </authorList>
    </citation>
    <scope>NUCLEOTIDE SEQUENCE [LARGE SCALE GENOMIC DNA]</scope>
    <source>
        <strain evidence="8 9">KHT3</strain>
    </source>
</reference>
<dbReference type="Proteomes" id="UP000184130">
    <property type="component" value="Unassembled WGS sequence"/>
</dbReference>
<evidence type="ECO:0000259" key="7">
    <source>
        <dbReference type="Pfam" id="PF17189"/>
    </source>
</evidence>
<dbReference type="Pfam" id="PF02055">
    <property type="entry name" value="Glyco_hydro_30"/>
    <property type="match status" value="1"/>
</dbReference>
<dbReference type="InterPro" id="IPR001139">
    <property type="entry name" value="Glyco_hydro_30"/>
</dbReference>
<evidence type="ECO:0000313" key="9">
    <source>
        <dbReference type="Proteomes" id="UP000184130"/>
    </source>
</evidence>
<evidence type="ECO:0000256" key="5">
    <source>
        <dbReference type="SAM" id="SignalP"/>
    </source>
</evidence>
<protein>
    <submittedName>
        <fullName evidence="8">Glucosylceramidase</fullName>
    </submittedName>
</protein>
<dbReference type="InterPro" id="IPR017853">
    <property type="entry name" value="GH"/>
</dbReference>
<evidence type="ECO:0000256" key="2">
    <source>
        <dbReference type="ARBA" id="ARBA00022729"/>
    </source>
</evidence>
<keyword evidence="2 5" id="KW-0732">Signal</keyword>
<proteinExistence type="inferred from homology"/>
<dbReference type="Pfam" id="PF17189">
    <property type="entry name" value="Glyco_hydro_30C"/>
    <property type="match status" value="1"/>
</dbReference>
<dbReference type="SUPFAM" id="SSF51445">
    <property type="entry name" value="(Trans)glycosidases"/>
    <property type="match status" value="1"/>
</dbReference>
<dbReference type="Gene3D" id="3.20.20.80">
    <property type="entry name" value="Glycosidases"/>
    <property type="match status" value="1"/>
</dbReference>